<evidence type="ECO:0000313" key="2">
    <source>
        <dbReference type="Proteomes" id="UP000618591"/>
    </source>
</evidence>
<gene>
    <name evidence="1" type="ORF">GCM10011395_08050</name>
</gene>
<dbReference type="InterPro" id="IPR059192">
    <property type="entry name" value="PIN_19"/>
</dbReference>
<name>A0ABQ1GAW6_9SPHN</name>
<keyword evidence="2" id="KW-1185">Reference proteome</keyword>
<dbReference type="CDD" id="cd18702">
    <property type="entry name" value="PIN_VapC_like"/>
    <property type="match status" value="1"/>
</dbReference>
<protein>
    <recommendedName>
        <fullName evidence="3">PIN domain-containing protein</fullName>
    </recommendedName>
</protein>
<dbReference type="EMBL" id="BMDW01000003">
    <property type="protein sequence ID" value="GGA40150.1"/>
    <property type="molecule type" value="Genomic_DNA"/>
</dbReference>
<proteinExistence type="predicted"/>
<evidence type="ECO:0008006" key="3">
    <source>
        <dbReference type="Google" id="ProtNLM"/>
    </source>
</evidence>
<organism evidence="1 2">
    <name type="scientific">Sphingomonas psychrolutea</name>
    <dbReference type="NCBI Taxonomy" id="1259676"/>
    <lineage>
        <taxon>Bacteria</taxon>
        <taxon>Pseudomonadati</taxon>
        <taxon>Pseudomonadota</taxon>
        <taxon>Alphaproteobacteria</taxon>
        <taxon>Sphingomonadales</taxon>
        <taxon>Sphingomonadaceae</taxon>
        <taxon>Sphingomonas</taxon>
    </lineage>
</organism>
<accession>A0ABQ1GAW6</accession>
<sequence>MSHRVIIDTNLLCLLAVGRVGVDWIARHKRLQAYNALDYELLAQVLGGFTHWVTTPHILAETSNLIRQTSNPLASLASVSLAELILQSDELAVSGVTVVKIPEYVRLGVTDAAILALLADGCSLVSVDFDLYIASVAAGHSAINFNHLREDAGLL</sequence>
<dbReference type="Proteomes" id="UP000618591">
    <property type="component" value="Unassembled WGS sequence"/>
</dbReference>
<dbReference type="RefSeq" id="WP_188445571.1">
    <property type="nucleotide sequence ID" value="NZ_BMDW01000003.1"/>
</dbReference>
<reference evidence="2" key="1">
    <citation type="journal article" date="2019" name="Int. J. Syst. Evol. Microbiol.">
        <title>The Global Catalogue of Microorganisms (GCM) 10K type strain sequencing project: providing services to taxonomists for standard genome sequencing and annotation.</title>
        <authorList>
            <consortium name="The Broad Institute Genomics Platform"/>
            <consortium name="The Broad Institute Genome Sequencing Center for Infectious Disease"/>
            <person name="Wu L."/>
            <person name="Ma J."/>
        </authorList>
    </citation>
    <scope>NUCLEOTIDE SEQUENCE [LARGE SCALE GENOMIC DNA]</scope>
    <source>
        <strain evidence="2">CGMCC 1.10106</strain>
    </source>
</reference>
<comment type="caution">
    <text evidence="1">The sequence shown here is derived from an EMBL/GenBank/DDBJ whole genome shotgun (WGS) entry which is preliminary data.</text>
</comment>
<evidence type="ECO:0000313" key="1">
    <source>
        <dbReference type="EMBL" id="GGA40150.1"/>
    </source>
</evidence>